<dbReference type="PANTHER" id="PTHR43464">
    <property type="entry name" value="METHYLTRANSFERASE"/>
    <property type="match status" value="1"/>
</dbReference>
<evidence type="ECO:0000256" key="1">
    <source>
        <dbReference type="ARBA" id="ARBA00022603"/>
    </source>
</evidence>
<dbReference type="Pfam" id="PF13489">
    <property type="entry name" value="Methyltransf_23"/>
    <property type="match status" value="1"/>
</dbReference>
<reference evidence="6" key="1">
    <citation type="submission" date="2019-09" db="EMBL/GenBank/DDBJ databases">
        <title>The Mitochondrial Proteome of the Jakobid, Andalucia godoyi, a Protist With the Most Gene-Rich and Bacteria-Like Mitochondrial Genome.</title>
        <authorList>
            <person name="Gray M.W."/>
            <person name="Burger G."/>
            <person name="Derelle R."/>
            <person name="Klimes V."/>
            <person name="Leger M."/>
            <person name="Sarrasin M."/>
            <person name="Vlcek C."/>
            <person name="Roger A.J."/>
            <person name="Elias M."/>
            <person name="Lang B.F."/>
        </authorList>
    </citation>
    <scope>NUCLEOTIDE SEQUENCE</scope>
    <source>
        <strain evidence="6">And28</strain>
    </source>
</reference>
<feature type="binding site" evidence="5">
    <location>
        <position position="162"/>
    </location>
    <ligand>
        <name>Mg(2+)</name>
        <dbReference type="ChEBI" id="CHEBI:18420"/>
    </ligand>
</feature>
<dbReference type="Gene3D" id="3.40.50.150">
    <property type="entry name" value="Vaccinia Virus protein VP39"/>
    <property type="match status" value="1"/>
</dbReference>
<comment type="subcellular location">
    <subcellularLocation>
        <location evidence="5">Mitochondrion inner membrane</location>
        <topology evidence="5">Peripheral membrane protein</topology>
        <orientation evidence="5">Matrix side</orientation>
    </subcellularLocation>
</comment>
<keyword evidence="6" id="KW-0830">Ubiquinone</keyword>
<dbReference type="EC" id="2.1.1.114" evidence="5"/>
<evidence type="ECO:0000256" key="4">
    <source>
        <dbReference type="ARBA" id="ARBA00022691"/>
    </source>
</evidence>
<keyword evidence="7" id="KW-1185">Reference proteome</keyword>
<dbReference type="NCBIfam" id="TIGR01983">
    <property type="entry name" value="UbiG"/>
    <property type="match status" value="1"/>
</dbReference>
<comment type="similarity">
    <text evidence="5">Belongs to the class I-like SAM-binding methyltransferase superfamily. UbiG/COQ3 family.</text>
</comment>
<dbReference type="GO" id="GO:0046872">
    <property type="term" value="F:metal ion binding"/>
    <property type="evidence" value="ECO:0007669"/>
    <property type="project" value="UniProtKB-KW"/>
</dbReference>
<feature type="binding site" evidence="5">
    <location>
        <position position="159"/>
    </location>
    <ligand>
        <name>Mg(2+)</name>
        <dbReference type="ChEBI" id="CHEBI:18420"/>
    </ligand>
</feature>
<dbReference type="GO" id="GO:0061542">
    <property type="term" value="F:3-demethylubiquinol 3-O-methyltransferase activity"/>
    <property type="evidence" value="ECO:0007669"/>
    <property type="project" value="UniProtKB-UniRule"/>
</dbReference>
<dbReference type="InterPro" id="IPR029063">
    <property type="entry name" value="SAM-dependent_MTases_sf"/>
</dbReference>
<dbReference type="GO" id="GO:0031314">
    <property type="term" value="C:extrinsic component of mitochondrial inner membrane"/>
    <property type="evidence" value="ECO:0007669"/>
    <property type="project" value="UniProtKB-UniRule"/>
</dbReference>
<feature type="binding site" evidence="5">
    <location>
        <position position="112"/>
    </location>
    <ligand>
        <name>S-adenosyl-L-methionine</name>
        <dbReference type="ChEBI" id="CHEBI:59789"/>
    </ligand>
</feature>
<accession>A0A8K0AHZ3</accession>
<dbReference type="OrthoDB" id="3265906at2759"/>
<comment type="function">
    <text evidence="5">O-methyltransferase required for two non-consecutive steps during ubiquinone biosynthesis. Catalyzes the 2 O-methylation of 3,4-dihydroxy-5-(all-trans-polyprenyl)benzoic acid into 4-hydroxy-3-methoxy-5-(all-trans-polyprenyl)benzoic acid. Also catalyzes the last step of ubiquinone biosynthesis by mediating methylation of 3-demethylubiquinone into ubiquinone. Also able to mediate the methylation of 3-demethylubiquinol into ubiquinol.</text>
</comment>
<keyword evidence="2 5" id="KW-0808">Transferase</keyword>
<dbReference type="GO" id="GO:0010420">
    <property type="term" value="F:polyprenyldihydroxybenzoate methyltransferase activity"/>
    <property type="evidence" value="ECO:0007669"/>
    <property type="project" value="UniProtKB-UniRule"/>
</dbReference>
<dbReference type="Proteomes" id="UP000799049">
    <property type="component" value="Unassembled WGS sequence"/>
</dbReference>
<dbReference type="InterPro" id="IPR010233">
    <property type="entry name" value="UbiG_MeTrfase"/>
</dbReference>
<comment type="pathway">
    <text evidence="5">Cofactor biosynthesis; ubiquinone biosynthesis.</text>
</comment>
<dbReference type="PANTHER" id="PTHR43464:SF19">
    <property type="entry name" value="UBIQUINONE BIOSYNTHESIS O-METHYLTRANSFERASE, MITOCHONDRIAL"/>
    <property type="match status" value="1"/>
</dbReference>
<evidence type="ECO:0000256" key="2">
    <source>
        <dbReference type="ARBA" id="ARBA00022679"/>
    </source>
</evidence>
<dbReference type="UniPathway" id="UPA00232"/>
<proteinExistence type="inferred from homology"/>
<organism evidence="6 7">
    <name type="scientific">Andalucia godoyi</name>
    <name type="common">Flagellate</name>
    <dbReference type="NCBI Taxonomy" id="505711"/>
    <lineage>
        <taxon>Eukaryota</taxon>
        <taxon>Discoba</taxon>
        <taxon>Jakobida</taxon>
        <taxon>Andalucina</taxon>
        <taxon>Andaluciidae</taxon>
        <taxon>Andalucia</taxon>
    </lineage>
</organism>
<keyword evidence="3 5" id="KW-0831">Ubiquinone biosynthesis</keyword>
<gene>
    <name evidence="6" type="ORF">ANDGO_03987</name>
</gene>
<comment type="subunit">
    <text evidence="5">Component of a multi-subunit COQ enzyme complex.</text>
</comment>
<feature type="binding site" evidence="5">
    <location>
        <position position="158"/>
    </location>
    <ligand>
        <name>S-adenosyl-L-methionine</name>
        <dbReference type="ChEBI" id="CHEBI:59789"/>
    </ligand>
</feature>
<dbReference type="EC" id="2.1.1.-" evidence="5"/>
<dbReference type="EC" id="2.1.1.64" evidence="5"/>
<comment type="cofactor">
    <cofactor evidence="5">
        <name>Mg(2+)</name>
        <dbReference type="ChEBI" id="CHEBI:18420"/>
    </cofactor>
</comment>
<evidence type="ECO:0000256" key="3">
    <source>
        <dbReference type="ARBA" id="ARBA00022688"/>
    </source>
</evidence>
<keyword evidence="1 5" id="KW-0489">Methyltransferase</keyword>
<evidence type="ECO:0000313" key="7">
    <source>
        <dbReference type="Proteomes" id="UP000799049"/>
    </source>
</evidence>
<dbReference type="SUPFAM" id="SSF53335">
    <property type="entry name" value="S-adenosyl-L-methionine-dependent methyltransferases"/>
    <property type="match status" value="1"/>
</dbReference>
<dbReference type="EMBL" id="VRVR01000029">
    <property type="protein sequence ID" value="KAF0852573.1"/>
    <property type="molecule type" value="Genomic_DNA"/>
</dbReference>
<dbReference type="HAMAP" id="MF_00472">
    <property type="entry name" value="UbiG"/>
    <property type="match status" value="1"/>
</dbReference>
<evidence type="ECO:0000313" key="6">
    <source>
        <dbReference type="EMBL" id="KAF0852573.1"/>
    </source>
</evidence>
<protein>
    <recommendedName>
        <fullName evidence="5">Ubiquinone biosynthesis O-methyltransferase, mitochondrial</fullName>
    </recommendedName>
    <alternativeName>
        <fullName evidence="5">3-demethylubiquinol 3-O-methyltransferase</fullName>
        <ecNumber evidence="5">2.1.1.64</ecNumber>
    </alternativeName>
    <alternativeName>
        <fullName evidence="5">3-demethylubiquinone 3-O-methyltransferase</fullName>
        <ecNumber evidence="5">2.1.1.-</ecNumber>
    </alternativeName>
    <alternativeName>
        <fullName evidence="5">Polyprenyldihydroxybenzoate methyltransferase</fullName>
        <ecNumber evidence="5">2.1.1.114</ecNumber>
    </alternativeName>
</protein>
<comment type="caution">
    <text evidence="6">The sequence shown here is derived from an EMBL/GenBank/DDBJ whole genome shotgun (WGS) entry which is preliminary data.</text>
</comment>
<keyword evidence="5" id="KW-0479">Metal-binding</keyword>
<dbReference type="GO" id="GO:0032259">
    <property type="term" value="P:methylation"/>
    <property type="evidence" value="ECO:0007669"/>
    <property type="project" value="UniProtKB-KW"/>
</dbReference>
<keyword evidence="5" id="KW-0999">Mitochondrion inner membrane</keyword>
<comment type="catalytic activity">
    <reaction evidence="5">
        <text>a 3-demethylubiquinol + S-adenosyl-L-methionine = a ubiquinol + S-adenosyl-L-homocysteine + H(+)</text>
        <dbReference type="Rhea" id="RHEA:44380"/>
        <dbReference type="Rhea" id="RHEA-COMP:9566"/>
        <dbReference type="Rhea" id="RHEA-COMP:10914"/>
        <dbReference type="ChEBI" id="CHEBI:15378"/>
        <dbReference type="ChEBI" id="CHEBI:17976"/>
        <dbReference type="ChEBI" id="CHEBI:57856"/>
        <dbReference type="ChEBI" id="CHEBI:59789"/>
        <dbReference type="ChEBI" id="CHEBI:84422"/>
        <dbReference type="EC" id="2.1.1.64"/>
    </reaction>
</comment>
<keyword evidence="4 5" id="KW-0949">S-adenosyl-L-methionine</keyword>
<feature type="binding site" evidence="5">
    <location>
        <position position="163"/>
    </location>
    <ligand>
        <name>Mg(2+)</name>
        <dbReference type="ChEBI" id="CHEBI:18420"/>
    </ligand>
</feature>
<dbReference type="AlphaFoldDB" id="A0A8K0AHZ3"/>
<keyword evidence="5" id="KW-0496">Mitochondrion</keyword>
<feature type="binding site" evidence="5">
    <location>
        <position position="91"/>
    </location>
    <ligand>
        <name>S-adenosyl-L-methionine</name>
        <dbReference type="ChEBI" id="CHEBI:59789"/>
    </ligand>
</feature>
<keyword evidence="5" id="KW-0472">Membrane</keyword>
<evidence type="ECO:0000256" key="5">
    <source>
        <dbReference type="HAMAP-Rule" id="MF_03190"/>
    </source>
</evidence>
<feature type="binding site" evidence="5">
    <location>
        <position position="46"/>
    </location>
    <ligand>
        <name>S-adenosyl-L-methionine</name>
        <dbReference type="ChEBI" id="CHEBI:59789"/>
    </ligand>
</feature>
<name>A0A8K0AHZ3_ANDGO</name>
<keyword evidence="5" id="KW-0460">Magnesium</keyword>
<dbReference type="CDD" id="cd02440">
    <property type="entry name" value="AdoMet_MTases"/>
    <property type="match status" value="1"/>
</dbReference>
<comment type="catalytic activity">
    <reaction evidence="5">
        <text>a 3-demethylubiquinone + S-adenosyl-L-methionine = a ubiquinone + S-adenosyl-L-homocysteine</text>
        <dbReference type="Rhea" id="RHEA:81215"/>
        <dbReference type="Rhea" id="RHEA-COMP:9565"/>
        <dbReference type="Rhea" id="RHEA-COMP:19654"/>
        <dbReference type="ChEBI" id="CHEBI:16389"/>
        <dbReference type="ChEBI" id="CHEBI:57856"/>
        <dbReference type="ChEBI" id="CHEBI:59789"/>
        <dbReference type="ChEBI" id="CHEBI:231825"/>
    </reaction>
</comment>
<comment type="catalytic activity">
    <reaction evidence="5">
        <text>a 3,4-dihydroxy-5-(all-trans-polyprenyl)benzoate + S-adenosyl-L-methionine = a 4-hydroxy-3-methoxy-5-(all-trans-polyprenyl)benzoate + S-adenosyl-L-homocysteine + H(+)</text>
        <dbReference type="Rhea" id="RHEA:44452"/>
        <dbReference type="Rhea" id="RHEA-COMP:10930"/>
        <dbReference type="Rhea" id="RHEA-COMP:10931"/>
        <dbReference type="ChEBI" id="CHEBI:15378"/>
        <dbReference type="ChEBI" id="CHEBI:57856"/>
        <dbReference type="ChEBI" id="CHEBI:59789"/>
        <dbReference type="ChEBI" id="CHEBI:64694"/>
        <dbReference type="ChEBI" id="CHEBI:84443"/>
        <dbReference type="EC" id="2.1.1.114"/>
    </reaction>
</comment>
<sequence length="270" mass="29699">MRVGFVSLRRMTTVSAHEVSKFAALSKAWWDPKGAFRPLHQLNPLRLRYCSEAISLNELAIAPGRLSRESGGAAAAADGKPLSGFRVLDIGCGGGLLSEGLARLGANVLGVDATRENTEVAKERQRLLKHPLPLLEYRNTTAEALARDGELFDAVCALEVIEHVADTPLFVESLSNVLKPGGVIVFSTLNRTWRSFMEGIVAAEHVLGWVPKGTHEWENFVTPQEITALAELNKIGIVDFTGVRFNFLKNTFEKTPNLDVNYMCWGVKDR</sequence>